<dbReference type="Pfam" id="PF08282">
    <property type="entry name" value="Hydrolase_3"/>
    <property type="match status" value="1"/>
</dbReference>
<gene>
    <name evidence="3" type="ORF">GW590_20940</name>
</gene>
<sequence>MPIKLFAVDMDGTFLTDDKRYDKARFLEQYALLKQRGIRFVVASGNQYYQLLHYFPEIHQEIAFVAENGAYVVDAGQEIHCGQFSEQQVARILAVITGIPDINLVVCAKNSAYALTAMPQAVIDKMSNHYRRLQRIEDFNAIDDTIFKFSLNMENHRIADLVQKLDEQLGDIVKPVSSGFGFMDLIVPGLHKANGIRLLQSRWGISDNQVVALGDSDNDIEMLQHAGFGFAMANASPQVVAAAGYRTTSNNEQGVLNVIDQLLAGKPPFDAA</sequence>
<dbReference type="InterPro" id="IPR036412">
    <property type="entry name" value="HAD-like_sf"/>
</dbReference>
<dbReference type="Gene3D" id="3.40.50.1000">
    <property type="entry name" value="HAD superfamily/HAD-like"/>
    <property type="match status" value="1"/>
</dbReference>
<evidence type="ECO:0000256" key="1">
    <source>
        <dbReference type="ARBA" id="ARBA00022723"/>
    </source>
</evidence>
<dbReference type="InterPro" id="IPR023214">
    <property type="entry name" value="HAD_sf"/>
</dbReference>
<accession>A0A848MQQ4</accession>
<dbReference type="NCBIfam" id="TIGR00099">
    <property type="entry name" value="Cof-subfamily"/>
    <property type="match status" value="1"/>
</dbReference>
<dbReference type="Gene3D" id="3.30.1240.10">
    <property type="match status" value="1"/>
</dbReference>
<keyword evidence="1" id="KW-0479">Metal-binding</keyword>
<dbReference type="GO" id="GO:0016791">
    <property type="term" value="F:phosphatase activity"/>
    <property type="evidence" value="ECO:0007669"/>
    <property type="project" value="TreeGrafter"/>
</dbReference>
<dbReference type="SUPFAM" id="SSF56784">
    <property type="entry name" value="HAD-like"/>
    <property type="match status" value="1"/>
</dbReference>
<dbReference type="EMBL" id="JAADJU010000013">
    <property type="protein sequence ID" value="NMP29320.1"/>
    <property type="molecule type" value="Genomic_DNA"/>
</dbReference>
<evidence type="ECO:0000313" key="3">
    <source>
        <dbReference type="EMBL" id="NMP29320.1"/>
    </source>
</evidence>
<dbReference type="AlphaFoldDB" id="A0A848MQQ4"/>
<proteinExistence type="predicted"/>
<keyword evidence="2 3" id="KW-0378">Hydrolase</keyword>
<dbReference type="InterPro" id="IPR000150">
    <property type="entry name" value="Cof"/>
</dbReference>
<name>A0A848MQQ4_9GAMM</name>
<dbReference type="PROSITE" id="PS01229">
    <property type="entry name" value="COF_2"/>
    <property type="match status" value="1"/>
</dbReference>
<reference evidence="3 4" key="2">
    <citation type="submission" date="2020-06" db="EMBL/GenBank/DDBJ databases">
        <title>Polyphasic characterization of a Rahnella strain isolated from tree sap.</title>
        <authorList>
            <person name="Kim I.S."/>
        </authorList>
    </citation>
    <scope>NUCLEOTIDE SEQUENCE [LARGE SCALE GENOMIC DNA]</scope>
    <source>
        <strain evidence="3 4">SAP-1</strain>
    </source>
</reference>
<dbReference type="NCBIfam" id="TIGR01484">
    <property type="entry name" value="HAD-SF-IIB"/>
    <property type="match status" value="1"/>
</dbReference>
<dbReference type="InterPro" id="IPR006379">
    <property type="entry name" value="HAD-SF_hydro_IIB"/>
</dbReference>
<dbReference type="Proteomes" id="UP000585363">
    <property type="component" value="Unassembled WGS sequence"/>
</dbReference>
<dbReference type="RefSeq" id="WP_169405035.1">
    <property type="nucleotide sequence ID" value="NZ_JAADJU010000013.1"/>
</dbReference>
<dbReference type="GO" id="GO:0000287">
    <property type="term" value="F:magnesium ion binding"/>
    <property type="evidence" value="ECO:0007669"/>
    <property type="project" value="TreeGrafter"/>
</dbReference>
<evidence type="ECO:0000256" key="2">
    <source>
        <dbReference type="ARBA" id="ARBA00022801"/>
    </source>
</evidence>
<dbReference type="PANTHER" id="PTHR10000">
    <property type="entry name" value="PHOSPHOSERINE PHOSPHATASE"/>
    <property type="match status" value="1"/>
</dbReference>
<protein>
    <submittedName>
        <fullName evidence="3">HAD family hydrolase</fullName>
    </submittedName>
</protein>
<dbReference type="SFLD" id="SFLDG01140">
    <property type="entry name" value="C2.B:_Phosphomannomutase_and_P"/>
    <property type="match status" value="1"/>
</dbReference>
<dbReference type="SFLD" id="SFLDS00003">
    <property type="entry name" value="Haloacid_Dehalogenase"/>
    <property type="match status" value="1"/>
</dbReference>
<dbReference type="SFLD" id="SFLDG01144">
    <property type="entry name" value="C2.B.4:_PGP_Like"/>
    <property type="match status" value="1"/>
</dbReference>
<evidence type="ECO:0000313" key="4">
    <source>
        <dbReference type="Proteomes" id="UP000585363"/>
    </source>
</evidence>
<organism evidence="3 4">
    <name type="scientific">Rouxiella aceris</name>
    <dbReference type="NCBI Taxonomy" id="2703884"/>
    <lineage>
        <taxon>Bacteria</taxon>
        <taxon>Pseudomonadati</taxon>
        <taxon>Pseudomonadota</taxon>
        <taxon>Gammaproteobacteria</taxon>
        <taxon>Enterobacterales</taxon>
        <taxon>Yersiniaceae</taxon>
        <taxon>Rouxiella</taxon>
    </lineage>
</organism>
<reference evidence="3 4" key="1">
    <citation type="submission" date="2020-01" db="EMBL/GenBank/DDBJ databases">
        <authorList>
            <person name="Lee S.D."/>
        </authorList>
    </citation>
    <scope>NUCLEOTIDE SEQUENCE [LARGE SCALE GENOMIC DNA]</scope>
    <source>
        <strain evidence="3 4">SAP-1</strain>
    </source>
</reference>
<dbReference type="GO" id="GO:0005829">
    <property type="term" value="C:cytosol"/>
    <property type="evidence" value="ECO:0007669"/>
    <property type="project" value="TreeGrafter"/>
</dbReference>
<dbReference type="PANTHER" id="PTHR10000:SF53">
    <property type="entry name" value="5-AMINO-6-(5-PHOSPHO-D-RIBITYLAMINO)URACIL PHOSPHATASE YBJI-RELATED"/>
    <property type="match status" value="1"/>
</dbReference>
<comment type="caution">
    <text evidence="3">The sequence shown here is derived from an EMBL/GenBank/DDBJ whole genome shotgun (WGS) entry which is preliminary data.</text>
</comment>
<dbReference type="CDD" id="cd07518">
    <property type="entry name" value="HAD_YbiV-Like"/>
    <property type="match status" value="1"/>
</dbReference>
<keyword evidence="4" id="KW-1185">Reference proteome</keyword>